<feature type="domain" description="RDD" evidence="7">
    <location>
        <begin position="27"/>
        <end position="126"/>
    </location>
</feature>
<dbReference type="Pfam" id="PF06271">
    <property type="entry name" value="RDD"/>
    <property type="match status" value="1"/>
</dbReference>
<reference evidence="8 9" key="1">
    <citation type="submission" date="2018-07" db="EMBL/GenBank/DDBJ databases">
        <title>Desertimonas flava gen. nov. sp. nov.</title>
        <authorList>
            <person name="Liu S."/>
        </authorList>
    </citation>
    <scope>NUCLEOTIDE SEQUENCE [LARGE SCALE GENOMIC DNA]</scope>
    <source>
        <strain evidence="8 9">16Sb5-5</strain>
    </source>
</reference>
<keyword evidence="9" id="KW-1185">Reference proteome</keyword>
<proteinExistence type="predicted"/>
<dbReference type="GO" id="GO:0005886">
    <property type="term" value="C:plasma membrane"/>
    <property type="evidence" value="ECO:0007669"/>
    <property type="project" value="UniProtKB-SubCell"/>
</dbReference>
<evidence type="ECO:0000313" key="9">
    <source>
        <dbReference type="Proteomes" id="UP000252770"/>
    </source>
</evidence>
<feature type="transmembrane region" description="Helical" evidence="6">
    <location>
        <begin position="34"/>
        <end position="53"/>
    </location>
</feature>
<protein>
    <submittedName>
        <fullName evidence="8">RDD family protein</fullName>
    </submittedName>
</protein>
<evidence type="ECO:0000256" key="4">
    <source>
        <dbReference type="ARBA" id="ARBA00022989"/>
    </source>
</evidence>
<evidence type="ECO:0000256" key="5">
    <source>
        <dbReference type="ARBA" id="ARBA00023136"/>
    </source>
</evidence>
<dbReference type="AlphaFoldDB" id="A0A367YUG9"/>
<evidence type="ECO:0000256" key="3">
    <source>
        <dbReference type="ARBA" id="ARBA00022692"/>
    </source>
</evidence>
<dbReference type="PANTHER" id="PTHR36115:SF6">
    <property type="entry name" value="PROLINE-RICH ANTIGEN HOMOLOG"/>
    <property type="match status" value="1"/>
</dbReference>
<feature type="transmembrane region" description="Helical" evidence="6">
    <location>
        <begin position="65"/>
        <end position="91"/>
    </location>
</feature>
<keyword evidence="3 6" id="KW-0812">Transmembrane</keyword>
<evidence type="ECO:0000256" key="2">
    <source>
        <dbReference type="ARBA" id="ARBA00022475"/>
    </source>
</evidence>
<evidence type="ECO:0000259" key="7">
    <source>
        <dbReference type="Pfam" id="PF06271"/>
    </source>
</evidence>
<evidence type="ECO:0000313" key="8">
    <source>
        <dbReference type="EMBL" id="RCK69504.1"/>
    </source>
</evidence>
<evidence type="ECO:0000256" key="1">
    <source>
        <dbReference type="ARBA" id="ARBA00004651"/>
    </source>
</evidence>
<gene>
    <name evidence="8" type="ORF">DT076_11585</name>
</gene>
<keyword evidence="2" id="KW-1003">Cell membrane</keyword>
<keyword evidence="4 6" id="KW-1133">Transmembrane helix</keyword>
<accession>A0A367YUG9</accession>
<sequence>MSNALADPGHRRPGERLGLPATGRGSLASWRSRIAAILLDWAVCMGLSVLLFGTEVVQGEGWEKFMPLTLFFVESAVLSALTGGSLGQLVCRIGIIRLDGHQLGFLRAVPRAAMVCLALPALVVDGDRRGLNDLLLGTVVVNRR</sequence>
<keyword evidence="5 6" id="KW-0472">Membrane</keyword>
<evidence type="ECO:0000256" key="6">
    <source>
        <dbReference type="SAM" id="Phobius"/>
    </source>
</evidence>
<dbReference type="PANTHER" id="PTHR36115">
    <property type="entry name" value="PROLINE-RICH ANTIGEN HOMOLOG-RELATED"/>
    <property type="match status" value="1"/>
</dbReference>
<dbReference type="InterPro" id="IPR051791">
    <property type="entry name" value="Pra-immunoreactive"/>
</dbReference>
<dbReference type="Proteomes" id="UP000252770">
    <property type="component" value="Unassembled WGS sequence"/>
</dbReference>
<comment type="subcellular location">
    <subcellularLocation>
        <location evidence="1">Cell membrane</location>
        <topology evidence="1">Multi-pass membrane protein</topology>
    </subcellularLocation>
</comment>
<organism evidence="8 9">
    <name type="scientific">Desertihabitans brevis</name>
    <dbReference type="NCBI Taxonomy" id="2268447"/>
    <lineage>
        <taxon>Bacteria</taxon>
        <taxon>Bacillati</taxon>
        <taxon>Actinomycetota</taxon>
        <taxon>Actinomycetes</taxon>
        <taxon>Propionibacteriales</taxon>
        <taxon>Propionibacteriaceae</taxon>
        <taxon>Desertihabitans</taxon>
    </lineage>
</organism>
<dbReference type="RefSeq" id="WP_114126822.1">
    <property type="nucleotide sequence ID" value="NZ_QOUI01000006.1"/>
</dbReference>
<dbReference type="InterPro" id="IPR010432">
    <property type="entry name" value="RDD"/>
</dbReference>
<dbReference type="EMBL" id="QOUI01000006">
    <property type="protein sequence ID" value="RCK69504.1"/>
    <property type="molecule type" value="Genomic_DNA"/>
</dbReference>
<comment type="caution">
    <text evidence="8">The sequence shown here is derived from an EMBL/GenBank/DDBJ whole genome shotgun (WGS) entry which is preliminary data.</text>
</comment>
<dbReference type="InterPro" id="IPR016795">
    <property type="entry name" value="UCP021697"/>
</dbReference>
<dbReference type="PIRSF" id="PIRSF021697">
    <property type="entry name" value="UCP021697"/>
    <property type="match status" value="1"/>
</dbReference>
<name>A0A367YUG9_9ACTN</name>